<dbReference type="EMBL" id="JAVTTO010000002">
    <property type="protein sequence ID" value="MDT7832084.1"/>
    <property type="molecule type" value="Genomic_DNA"/>
</dbReference>
<feature type="domain" description="DUF6438" evidence="1">
    <location>
        <begin position="50"/>
        <end position="159"/>
    </location>
</feature>
<proteinExistence type="predicted"/>
<dbReference type="PROSITE" id="PS51257">
    <property type="entry name" value="PROKAR_LIPOPROTEIN"/>
    <property type="match status" value="1"/>
</dbReference>
<gene>
    <name evidence="2" type="ORF">RQM59_06810</name>
</gene>
<organism evidence="2 3">
    <name type="scientific">Asprobacillus argus</name>
    <dbReference type="NCBI Taxonomy" id="3076534"/>
    <lineage>
        <taxon>Bacteria</taxon>
        <taxon>Pseudomonadati</taxon>
        <taxon>Bacteroidota</taxon>
        <taxon>Flavobacteriia</taxon>
        <taxon>Flavobacteriales</taxon>
        <taxon>Flavobacteriaceae</taxon>
        <taxon>Asprobacillus</taxon>
    </lineage>
</organism>
<dbReference type="Proteomes" id="UP001257277">
    <property type="component" value="Unassembled WGS sequence"/>
</dbReference>
<protein>
    <submittedName>
        <fullName evidence="2">DUF6438 domain-containing protein</fullName>
    </submittedName>
</protein>
<sequence length="167" mass="19590">MKKLLFIFLSLLILSCETPIKKEEKKKPVVKEVPKEIVVEKEVKKVDNTLVRLQRKACSGDCPVFDVTISRDSTFTYKGIRYTNEKGIKTFKLSTKQYMKLSEILERSKFSKLKSRYTASGTKDFPETILRYNGKKVTVRLWKDAPDRLTDIYVFIEDILYDNKYLK</sequence>
<accession>A0ABU3LEE0</accession>
<keyword evidence="3" id="KW-1185">Reference proteome</keyword>
<evidence type="ECO:0000313" key="2">
    <source>
        <dbReference type="EMBL" id="MDT7832084.1"/>
    </source>
</evidence>
<evidence type="ECO:0000313" key="3">
    <source>
        <dbReference type="Proteomes" id="UP001257277"/>
    </source>
</evidence>
<comment type="caution">
    <text evidence="2">The sequence shown here is derived from an EMBL/GenBank/DDBJ whole genome shotgun (WGS) entry which is preliminary data.</text>
</comment>
<reference evidence="2 3" key="1">
    <citation type="submission" date="2023-09" db="EMBL/GenBank/DDBJ databases">
        <title>Novel taxa isolated from Blanes Bay.</title>
        <authorList>
            <person name="Rey-Velasco X."/>
            <person name="Lucena T."/>
        </authorList>
    </citation>
    <scope>NUCLEOTIDE SEQUENCE [LARGE SCALE GENOMIC DNA]</scope>
    <source>
        <strain evidence="2 3">S356</strain>
    </source>
</reference>
<dbReference type="Pfam" id="PF20033">
    <property type="entry name" value="DUF6438"/>
    <property type="match status" value="1"/>
</dbReference>
<evidence type="ECO:0000259" key="1">
    <source>
        <dbReference type="Pfam" id="PF20033"/>
    </source>
</evidence>
<dbReference type="RefSeq" id="WP_349241335.1">
    <property type="nucleotide sequence ID" value="NZ_JAVTTO010000002.1"/>
</dbReference>
<dbReference type="InterPro" id="IPR045497">
    <property type="entry name" value="DUF6438"/>
</dbReference>
<name>A0ABU3LEE0_9FLAO</name>